<keyword evidence="5" id="KW-1185">Reference proteome</keyword>
<keyword evidence="2 4" id="KW-0378">Hydrolase</keyword>
<dbReference type="InterPro" id="IPR029058">
    <property type="entry name" value="AB_hydrolase_fold"/>
</dbReference>
<evidence type="ECO:0000256" key="1">
    <source>
        <dbReference type="ARBA" id="ARBA00010515"/>
    </source>
</evidence>
<sequence length="318" mass="34721">MSLPPEVRQLLDMLGRVEAPRLQEQPLEFARRNFHKLLYAYRGEAPPIAEARSLSVPRREFAGGALQARLYTPLEAASPLPVLLWLHGGGWTLGDLAGYDVLCRQFCAQAACAVLALDYRLAPENQFPAALDDACYALAYLQREAAALGLDAQRIAIGGDSAGGNLAAVASLLARERVQAGQVAPLRLQLLVYPTTDQTSTRASHERYAEGYFLDRASIEWFQRNYLPAESDRYDWRASPLLAPDLGAAPPALILTAQHDPLSDDARAYAEALQAAGVSTQYSEYAGMIHGFLTMDRILPDAARAQREIAAALRQAFA</sequence>
<name>A0ABU9Z3A3_9RHOO</name>
<feature type="domain" description="Alpha/beta hydrolase fold-3" evidence="3">
    <location>
        <begin position="83"/>
        <end position="293"/>
    </location>
</feature>
<dbReference type="Pfam" id="PF07859">
    <property type="entry name" value="Abhydrolase_3"/>
    <property type="match status" value="1"/>
</dbReference>
<gene>
    <name evidence="4" type="ORF">ABDB84_18240</name>
</gene>
<dbReference type="PROSITE" id="PS01173">
    <property type="entry name" value="LIPASE_GDXG_HIS"/>
    <property type="match status" value="1"/>
</dbReference>
<dbReference type="GO" id="GO:0016787">
    <property type="term" value="F:hydrolase activity"/>
    <property type="evidence" value="ECO:0007669"/>
    <property type="project" value="UniProtKB-KW"/>
</dbReference>
<evidence type="ECO:0000313" key="5">
    <source>
        <dbReference type="Proteomes" id="UP001410394"/>
    </source>
</evidence>
<dbReference type="SUPFAM" id="SSF53474">
    <property type="entry name" value="alpha/beta-Hydrolases"/>
    <property type="match status" value="1"/>
</dbReference>
<dbReference type="EMBL" id="JBDIVE010000013">
    <property type="protein sequence ID" value="MEN3070430.1"/>
    <property type="molecule type" value="Genomic_DNA"/>
</dbReference>
<dbReference type="PANTHER" id="PTHR48081">
    <property type="entry name" value="AB HYDROLASE SUPERFAMILY PROTEIN C4A8.06C"/>
    <property type="match status" value="1"/>
</dbReference>
<evidence type="ECO:0000259" key="3">
    <source>
        <dbReference type="Pfam" id="PF07859"/>
    </source>
</evidence>
<dbReference type="InterPro" id="IPR002168">
    <property type="entry name" value="Lipase_GDXG_HIS_AS"/>
</dbReference>
<evidence type="ECO:0000313" key="4">
    <source>
        <dbReference type="EMBL" id="MEN3070430.1"/>
    </source>
</evidence>
<dbReference type="InterPro" id="IPR050300">
    <property type="entry name" value="GDXG_lipolytic_enzyme"/>
</dbReference>
<evidence type="ECO:0000256" key="2">
    <source>
        <dbReference type="ARBA" id="ARBA00022801"/>
    </source>
</evidence>
<comment type="caution">
    <text evidence="4">The sequence shown here is derived from an EMBL/GenBank/DDBJ whole genome shotgun (WGS) entry which is preliminary data.</text>
</comment>
<proteinExistence type="inferred from homology"/>
<dbReference type="InterPro" id="IPR013094">
    <property type="entry name" value="AB_hydrolase_3"/>
</dbReference>
<dbReference type="Proteomes" id="UP001410394">
    <property type="component" value="Unassembled WGS sequence"/>
</dbReference>
<comment type="similarity">
    <text evidence="1">Belongs to the 'GDXG' lipolytic enzyme family.</text>
</comment>
<dbReference type="PANTHER" id="PTHR48081:SF8">
    <property type="entry name" value="ALPHA_BETA HYDROLASE FOLD-3 DOMAIN-CONTAINING PROTEIN-RELATED"/>
    <property type="match status" value="1"/>
</dbReference>
<reference evidence="4 5" key="1">
    <citation type="journal article" date="2018" name="Int. J. Syst. Evol. Microbiol.">
        <title>Uliginosibacterium sediminicola sp. nov., isolated from freshwater sediment.</title>
        <authorList>
            <person name="Hwang W.M."/>
            <person name="Kim S.M."/>
            <person name="Kang K."/>
            <person name="Ahn T.Y."/>
        </authorList>
    </citation>
    <scope>NUCLEOTIDE SEQUENCE [LARGE SCALE GENOMIC DNA]</scope>
    <source>
        <strain evidence="4 5">M1-21</strain>
    </source>
</reference>
<dbReference type="RefSeq" id="WP_345921209.1">
    <property type="nucleotide sequence ID" value="NZ_JBDIVE010000013.1"/>
</dbReference>
<accession>A0ABU9Z3A3</accession>
<dbReference type="Gene3D" id="3.40.50.1820">
    <property type="entry name" value="alpha/beta hydrolase"/>
    <property type="match status" value="1"/>
</dbReference>
<protein>
    <submittedName>
        <fullName evidence="4">Alpha/beta hydrolase</fullName>
    </submittedName>
</protein>
<organism evidence="4 5">
    <name type="scientific">Uliginosibacterium sediminicola</name>
    <dbReference type="NCBI Taxonomy" id="2024550"/>
    <lineage>
        <taxon>Bacteria</taxon>
        <taxon>Pseudomonadati</taxon>
        <taxon>Pseudomonadota</taxon>
        <taxon>Betaproteobacteria</taxon>
        <taxon>Rhodocyclales</taxon>
        <taxon>Zoogloeaceae</taxon>
        <taxon>Uliginosibacterium</taxon>
    </lineage>
</organism>